<gene>
    <name evidence="1" type="ORF">GOOTI_221_00140</name>
</gene>
<dbReference type="STRING" id="1108044.GOOTI_221_00140"/>
<accession>H5TSL3</accession>
<sequence>MICCDCQQPMPDTLGDPICDDCVRTAAHLGFTASERVAQFTEQTPSHAEPYTVADVCNTACVVSVPDVPTLGGAYLLRDGTWRNGSGFVRGNTSAREDVDRWIMQHGAAFRARNRSVLDLDAPDTACAAGS</sequence>
<evidence type="ECO:0000313" key="1">
    <source>
        <dbReference type="EMBL" id="GAB36471.1"/>
    </source>
</evidence>
<protein>
    <submittedName>
        <fullName evidence="1">Uncharacterized protein</fullName>
    </submittedName>
</protein>
<reference evidence="1" key="1">
    <citation type="submission" date="2012-02" db="EMBL/GenBank/DDBJ databases">
        <title>Whole genome shotgun sequence of Gordonia otitidis NBRC 100426.</title>
        <authorList>
            <person name="Yoshida I."/>
            <person name="Hosoyama A."/>
            <person name="Tsuchikane K."/>
            <person name="Katsumata H."/>
            <person name="Yamazaki S."/>
            <person name="Fujita N."/>
        </authorList>
    </citation>
    <scope>NUCLEOTIDE SEQUENCE [LARGE SCALE GENOMIC DNA]</scope>
    <source>
        <strain evidence="1">NBRC 100426</strain>
    </source>
</reference>
<keyword evidence="2" id="KW-1185">Reference proteome</keyword>
<evidence type="ECO:0000313" key="2">
    <source>
        <dbReference type="Proteomes" id="UP000005038"/>
    </source>
</evidence>
<name>H5TSL3_GORO1</name>
<organism evidence="1 2">
    <name type="scientific">Gordonia otitidis (strain DSM 44809 / CCUG 52243 / JCM 12355 / NBRC 100426 / IFM 10032)</name>
    <dbReference type="NCBI Taxonomy" id="1108044"/>
    <lineage>
        <taxon>Bacteria</taxon>
        <taxon>Bacillati</taxon>
        <taxon>Actinomycetota</taxon>
        <taxon>Actinomycetes</taxon>
        <taxon>Mycobacteriales</taxon>
        <taxon>Gordoniaceae</taxon>
        <taxon>Gordonia</taxon>
    </lineage>
</organism>
<comment type="caution">
    <text evidence="1">The sequence shown here is derived from an EMBL/GenBank/DDBJ whole genome shotgun (WGS) entry which is preliminary data.</text>
</comment>
<dbReference type="Proteomes" id="UP000005038">
    <property type="component" value="Unassembled WGS sequence"/>
</dbReference>
<proteinExistence type="predicted"/>
<dbReference type="AlphaFoldDB" id="H5TSL3"/>
<dbReference type="EMBL" id="BAFB01000221">
    <property type="protein sequence ID" value="GAB36471.1"/>
    <property type="molecule type" value="Genomic_DNA"/>
</dbReference>